<dbReference type="RefSeq" id="XP_030533269.1">
    <property type="nucleotide sequence ID" value="XM_030677409.2"/>
</dbReference>
<keyword evidence="3" id="KW-1185">Reference proteome</keyword>
<keyword evidence="1" id="KW-0175">Coiled coil</keyword>
<evidence type="ECO:0000256" key="1">
    <source>
        <dbReference type="SAM" id="Coils"/>
    </source>
</evidence>
<sequence length="661" mass="73854">MVELHSCPGMGNASALCTIEDRVGKAERESVDHIVAQISAELQRERIKNAELMERISELETQIRVNQNKALVQDKEGSRRKAPRQRYKESKRQKAGEFDGRTENGLTVGGKSASPVGQDYQCVLPKYESTEHGMVYQMSMEHTRMLGFENLKDGDDSDDFDNVDEANDEDDNYHGEDGVDIHNAEENSRTNNDIIAKKVQVMAVDTPKSNLCLQEIGQVQDMSKLGELENEEVKTEDCKEQVEVHSSGYYACHAGSGSIQQRRSSTKVAFCPKEVRRIVELEALQEKNAQSHTMRKIIVFASLGIKHGCEDMYELDFDHFSILRKGEPFVSLQSPGEHVLYENPGIRRKVFYPNRQNPTLCPVQTLEEEKAMRPSDQSCPSSLFLCIKYGGRTRNLPQNEYVRQRMGKNKLKSFGPLMCKMAMLVHVRSGSFFFKALGITLLFMAGFTDHLIQKETKNRSLGLLQKYYRKDEDAEGEKLFLELTETSDTQAALKLDQSTTKKASTKFKPKRHSHAAHEPSNSERSSGYPQSGATSCAPQFGLVGYNSIHTQAPGADKASSLKPAINNYASNMSYSNPTTCHMFPPHQPANGFIPMMCWPHPGTYAYAPFPSSASYFPVHPRSCYTYPPSRDFFPKTVRGTGKTDAVSGESGDDSGSSSSSS</sequence>
<protein>
    <submittedName>
        <fullName evidence="4">Uncharacterized protein LOC115742887</fullName>
    </submittedName>
</protein>
<evidence type="ECO:0000313" key="3">
    <source>
        <dbReference type="Proteomes" id="UP000827889"/>
    </source>
</evidence>
<accession>A0A8B8PF11</accession>
<feature type="region of interest" description="Disordered" evidence="2">
    <location>
        <begin position="636"/>
        <end position="661"/>
    </location>
</feature>
<dbReference type="Proteomes" id="UP000827889">
    <property type="component" value="Chromosome 9"/>
</dbReference>
<dbReference type="KEGG" id="rarg:115742887"/>
<gene>
    <name evidence="4" type="primary">LOC115742887</name>
</gene>
<feature type="compositionally biased region" description="Basic and acidic residues" evidence="2">
    <location>
        <begin position="86"/>
        <end position="102"/>
    </location>
</feature>
<dbReference type="OrthoDB" id="2020743at2759"/>
<evidence type="ECO:0000256" key="2">
    <source>
        <dbReference type="SAM" id="MobiDB-lite"/>
    </source>
</evidence>
<feature type="compositionally biased region" description="Polar residues" evidence="2">
    <location>
        <begin position="522"/>
        <end position="533"/>
    </location>
</feature>
<feature type="compositionally biased region" description="Basic residues" evidence="2">
    <location>
        <begin position="503"/>
        <end position="514"/>
    </location>
</feature>
<proteinExistence type="predicted"/>
<feature type="coiled-coil region" evidence="1">
    <location>
        <begin position="35"/>
        <end position="69"/>
    </location>
</feature>
<feature type="compositionally biased region" description="Polar residues" evidence="2">
    <location>
        <begin position="492"/>
        <end position="502"/>
    </location>
</feature>
<reference evidence="4" key="1">
    <citation type="submission" date="2025-08" db="UniProtKB">
        <authorList>
            <consortium name="RefSeq"/>
        </authorList>
    </citation>
    <scope>IDENTIFICATION</scope>
    <source>
        <tissue evidence="4">Leaf</tissue>
    </source>
</reference>
<feature type="region of interest" description="Disordered" evidence="2">
    <location>
        <begin position="492"/>
        <end position="533"/>
    </location>
</feature>
<feature type="compositionally biased region" description="Low complexity" evidence="2">
    <location>
        <begin position="647"/>
        <end position="661"/>
    </location>
</feature>
<feature type="region of interest" description="Disordered" evidence="2">
    <location>
        <begin position="70"/>
        <end position="112"/>
    </location>
</feature>
<evidence type="ECO:0000313" key="4">
    <source>
        <dbReference type="RefSeq" id="XP_030533269.1"/>
    </source>
</evidence>
<name>A0A8B8PF11_9MYRT</name>
<organism evidence="3 4">
    <name type="scientific">Rhodamnia argentea</name>
    <dbReference type="NCBI Taxonomy" id="178133"/>
    <lineage>
        <taxon>Eukaryota</taxon>
        <taxon>Viridiplantae</taxon>
        <taxon>Streptophyta</taxon>
        <taxon>Embryophyta</taxon>
        <taxon>Tracheophyta</taxon>
        <taxon>Spermatophyta</taxon>
        <taxon>Magnoliopsida</taxon>
        <taxon>eudicotyledons</taxon>
        <taxon>Gunneridae</taxon>
        <taxon>Pentapetalae</taxon>
        <taxon>rosids</taxon>
        <taxon>malvids</taxon>
        <taxon>Myrtales</taxon>
        <taxon>Myrtaceae</taxon>
        <taxon>Myrtoideae</taxon>
        <taxon>Myrteae</taxon>
        <taxon>Australasian group</taxon>
        <taxon>Rhodamnia</taxon>
    </lineage>
</organism>
<dbReference type="GeneID" id="115742887"/>
<dbReference type="AlphaFoldDB" id="A0A8B8PF11"/>